<evidence type="ECO:0000256" key="1">
    <source>
        <dbReference type="SAM" id="MobiDB-lite"/>
    </source>
</evidence>
<feature type="region of interest" description="Disordered" evidence="1">
    <location>
        <begin position="1"/>
        <end position="29"/>
    </location>
</feature>
<accession>A0A4Y2TQX4</accession>
<reference evidence="2 3" key="1">
    <citation type="journal article" date="2019" name="Sci. Rep.">
        <title>Orb-weaving spider Araneus ventricosus genome elucidates the spidroin gene catalogue.</title>
        <authorList>
            <person name="Kono N."/>
            <person name="Nakamura H."/>
            <person name="Ohtoshi R."/>
            <person name="Moran D.A.P."/>
            <person name="Shinohara A."/>
            <person name="Yoshida Y."/>
            <person name="Fujiwara M."/>
            <person name="Mori M."/>
            <person name="Tomita M."/>
            <person name="Arakawa K."/>
        </authorList>
    </citation>
    <scope>NUCLEOTIDE SEQUENCE [LARGE SCALE GENOMIC DNA]</scope>
</reference>
<comment type="caution">
    <text evidence="2">The sequence shown here is derived from an EMBL/GenBank/DDBJ whole genome shotgun (WGS) entry which is preliminary data.</text>
</comment>
<name>A0A4Y2TQX4_ARAVE</name>
<keyword evidence="3" id="KW-1185">Reference proteome</keyword>
<evidence type="ECO:0000313" key="3">
    <source>
        <dbReference type="Proteomes" id="UP000499080"/>
    </source>
</evidence>
<evidence type="ECO:0000313" key="2">
    <source>
        <dbReference type="EMBL" id="GBO02481.1"/>
    </source>
</evidence>
<feature type="compositionally biased region" description="Basic and acidic residues" evidence="1">
    <location>
        <begin position="20"/>
        <end position="29"/>
    </location>
</feature>
<dbReference type="EMBL" id="BGPR01030146">
    <property type="protein sequence ID" value="GBO02481.1"/>
    <property type="molecule type" value="Genomic_DNA"/>
</dbReference>
<organism evidence="2 3">
    <name type="scientific">Araneus ventricosus</name>
    <name type="common">Orbweaver spider</name>
    <name type="synonym">Epeira ventricosa</name>
    <dbReference type="NCBI Taxonomy" id="182803"/>
    <lineage>
        <taxon>Eukaryota</taxon>
        <taxon>Metazoa</taxon>
        <taxon>Ecdysozoa</taxon>
        <taxon>Arthropoda</taxon>
        <taxon>Chelicerata</taxon>
        <taxon>Arachnida</taxon>
        <taxon>Araneae</taxon>
        <taxon>Araneomorphae</taxon>
        <taxon>Entelegynae</taxon>
        <taxon>Araneoidea</taxon>
        <taxon>Araneidae</taxon>
        <taxon>Araneus</taxon>
    </lineage>
</organism>
<sequence length="89" mass="10676">MSQRSDLLKRRRNRAAARRQISEEEKNEKKERAVLNMVPTNYPSTLGNSFIDFAFKRNITTKLLNWVCYFLYHRPILPKIVTNRNCIQY</sequence>
<dbReference type="Proteomes" id="UP000499080">
    <property type="component" value="Unassembled WGS sequence"/>
</dbReference>
<proteinExistence type="predicted"/>
<protein>
    <submittedName>
        <fullName evidence="2">Uncharacterized protein</fullName>
    </submittedName>
</protein>
<gene>
    <name evidence="2" type="ORF">AVEN_205965_1</name>
</gene>
<dbReference type="AlphaFoldDB" id="A0A4Y2TQX4"/>